<dbReference type="AlphaFoldDB" id="A0A5C5YZG4"/>
<evidence type="ECO:0000256" key="3">
    <source>
        <dbReference type="ARBA" id="ARBA00022989"/>
    </source>
</evidence>
<feature type="transmembrane region" description="Helical" evidence="5">
    <location>
        <begin position="271"/>
        <end position="289"/>
    </location>
</feature>
<dbReference type="InterPro" id="IPR007016">
    <property type="entry name" value="O-antigen_ligase-rel_domated"/>
</dbReference>
<protein>
    <submittedName>
        <fullName evidence="7">O-Antigen ligase</fullName>
    </submittedName>
</protein>
<feature type="transmembrane region" description="Helical" evidence="5">
    <location>
        <begin position="398"/>
        <end position="418"/>
    </location>
</feature>
<dbReference type="PANTHER" id="PTHR37422:SF13">
    <property type="entry name" value="LIPOPOLYSACCHARIDE BIOSYNTHESIS PROTEIN PA4999-RELATED"/>
    <property type="match status" value="1"/>
</dbReference>
<feature type="transmembrane region" description="Helical" evidence="5">
    <location>
        <begin position="54"/>
        <end position="72"/>
    </location>
</feature>
<dbReference type="GO" id="GO:0016020">
    <property type="term" value="C:membrane"/>
    <property type="evidence" value="ECO:0007669"/>
    <property type="project" value="UniProtKB-SubCell"/>
</dbReference>
<comment type="subcellular location">
    <subcellularLocation>
        <location evidence="1">Membrane</location>
        <topology evidence="1">Multi-pass membrane protein</topology>
    </subcellularLocation>
</comment>
<feature type="transmembrane region" description="Helical" evidence="5">
    <location>
        <begin position="215"/>
        <end position="233"/>
    </location>
</feature>
<organism evidence="7 8">
    <name type="scientific">Novipirellula herctigrandis</name>
    <dbReference type="NCBI Taxonomy" id="2527986"/>
    <lineage>
        <taxon>Bacteria</taxon>
        <taxon>Pseudomonadati</taxon>
        <taxon>Planctomycetota</taxon>
        <taxon>Planctomycetia</taxon>
        <taxon>Pirellulales</taxon>
        <taxon>Pirellulaceae</taxon>
        <taxon>Novipirellula</taxon>
    </lineage>
</organism>
<dbReference type="EMBL" id="SJPJ01000001">
    <property type="protein sequence ID" value="TWT80126.1"/>
    <property type="molecule type" value="Genomic_DNA"/>
</dbReference>
<evidence type="ECO:0000256" key="4">
    <source>
        <dbReference type="ARBA" id="ARBA00023136"/>
    </source>
</evidence>
<dbReference type="Pfam" id="PF04932">
    <property type="entry name" value="Wzy_C"/>
    <property type="match status" value="1"/>
</dbReference>
<feature type="domain" description="O-antigen ligase-related" evidence="6">
    <location>
        <begin position="224"/>
        <end position="379"/>
    </location>
</feature>
<evidence type="ECO:0000313" key="7">
    <source>
        <dbReference type="EMBL" id="TWT80126.1"/>
    </source>
</evidence>
<keyword evidence="3 5" id="KW-1133">Transmembrane helix</keyword>
<keyword evidence="4 5" id="KW-0472">Membrane</keyword>
<accession>A0A5C5YZG4</accession>
<keyword evidence="8" id="KW-1185">Reference proteome</keyword>
<proteinExistence type="predicted"/>
<feature type="transmembrane region" description="Helical" evidence="5">
    <location>
        <begin position="20"/>
        <end position="42"/>
    </location>
</feature>
<evidence type="ECO:0000259" key="6">
    <source>
        <dbReference type="Pfam" id="PF04932"/>
    </source>
</evidence>
<dbReference type="OrthoDB" id="248594at2"/>
<name>A0A5C5YZG4_9BACT</name>
<evidence type="ECO:0000256" key="5">
    <source>
        <dbReference type="SAM" id="Phobius"/>
    </source>
</evidence>
<evidence type="ECO:0000256" key="1">
    <source>
        <dbReference type="ARBA" id="ARBA00004141"/>
    </source>
</evidence>
<sequence length="481" mass="52727">MLDEYFYEIIAVATLVGGGLFLAGLRNPIVFFYAGLFGTAILKTPELPIVREKFTIVELCLLCLWMCWPLLLKGRLPSKATGLVYLWGGAFCIICLSSSLIAISTAPPRMVTAKMAAWSLLEAVNYCYGVAILWTCVQVLDTWQRWIGAIVAWVGGMAVASFVGAAAVVGIAPGWAREETGRICSTLRNENQVPSMILPLLVVVLMIAVRRGLPIRYRGLALAIFVAALLAAIGTGSRTAALMIGLSGAGVVWILHTAIQSKWTVYRFQLFYLAVGFAGVVVSYFAIAWSQYDGNYSLMSTPSWQRPAVLLIEWFDGRRELDGTRPKQITNAMEYFWQSPILGTGPKFGPAFAATGGEVHNTYFSLLLETGFVGLGAFLALVWLAAYLSFDAARKCRYPWYGILGRALLVGLFLICLYNGTMLGLRQRNIWFLMGMLLAFSDLVAAGAEPESTLPRQIPKGMRAIFVDENSRQGKEVVSSQ</sequence>
<feature type="transmembrane region" description="Helical" evidence="5">
    <location>
        <begin position="193"/>
        <end position="209"/>
    </location>
</feature>
<feature type="transmembrane region" description="Helical" evidence="5">
    <location>
        <begin position="146"/>
        <end position="172"/>
    </location>
</feature>
<gene>
    <name evidence="7" type="ORF">CA13_15390</name>
</gene>
<dbReference type="GO" id="GO:0016874">
    <property type="term" value="F:ligase activity"/>
    <property type="evidence" value="ECO:0007669"/>
    <property type="project" value="UniProtKB-KW"/>
</dbReference>
<feature type="transmembrane region" description="Helical" evidence="5">
    <location>
        <begin position="115"/>
        <end position="140"/>
    </location>
</feature>
<reference evidence="7 8" key="1">
    <citation type="submission" date="2019-02" db="EMBL/GenBank/DDBJ databases">
        <title>Deep-cultivation of Planctomycetes and their phenomic and genomic characterization uncovers novel biology.</title>
        <authorList>
            <person name="Wiegand S."/>
            <person name="Jogler M."/>
            <person name="Boedeker C."/>
            <person name="Pinto D."/>
            <person name="Vollmers J."/>
            <person name="Rivas-Marin E."/>
            <person name="Kohn T."/>
            <person name="Peeters S.H."/>
            <person name="Heuer A."/>
            <person name="Rast P."/>
            <person name="Oberbeckmann S."/>
            <person name="Bunk B."/>
            <person name="Jeske O."/>
            <person name="Meyerdierks A."/>
            <person name="Storesund J.E."/>
            <person name="Kallscheuer N."/>
            <person name="Luecker S."/>
            <person name="Lage O.M."/>
            <person name="Pohl T."/>
            <person name="Merkel B.J."/>
            <person name="Hornburger P."/>
            <person name="Mueller R.-W."/>
            <person name="Bruemmer F."/>
            <person name="Labrenz M."/>
            <person name="Spormann A.M."/>
            <person name="Op Den Camp H."/>
            <person name="Overmann J."/>
            <person name="Amann R."/>
            <person name="Jetten M.S.M."/>
            <person name="Mascher T."/>
            <person name="Medema M.H."/>
            <person name="Devos D.P."/>
            <person name="Kaster A.-K."/>
            <person name="Ovreas L."/>
            <person name="Rohde M."/>
            <person name="Galperin M.Y."/>
            <person name="Jogler C."/>
        </authorList>
    </citation>
    <scope>NUCLEOTIDE SEQUENCE [LARGE SCALE GENOMIC DNA]</scope>
    <source>
        <strain evidence="7 8">CA13</strain>
    </source>
</reference>
<dbReference type="RefSeq" id="WP_146395211.1">
    <property type="nucleotide sequence ID" value="NZ_SJPJ01000001.1"/>
</dbReference>
<keyword evidence="7" id="KW-0436">Ligase</keyword>
<keyword evidence="2 5" id="KW-0812">Transmembrane</keyword>
<feature type="transmembrane region" description="Helical" evidence="5">
    <location>
        <begin position="240"/>
        <end position="259"/>
    </location>
</feature>
<dbReference type="PANTHER" id="PTHR37422">
    <property type="entry name" value="TEICHURONIC ACID BIOSYNTHESIS PROTEIN TUAE"/>
    <property type="match status" value="1"/>
</dbReference>
<comment type="caution">
    <text evidence="7">The sequence shown here is derived from an EMBL/GenBank/DDBJ whole genome shotgun (WGS) entry which is preliminary data.</text>
</comment>
<evidence type="ECO:0000313" key="8">
    <source>
        <dbReference type="Proteomes" id="UP000315010"/>
    </source>
</evidence>
<feature type="transmembrane region" description="Helical" evidence="5">
    <location>
        <begin position="366"/>
        <end position="386"/>
    </location>
</feature>
<evidence type="ECO:0000256" key="2">
    <source>
        <dbReference type="ARBA" id="ARBA00022692"/>
    </source>
</evidence>
<dbReference type="Proteomes" id="UP000315010">
    <property type="component" value="Unassembled WGS sequence"/>
</dbReference>
<dbReference type="InterPro" id="IPR051533">
    <property type="entry name" value="WaaL-like"/>
</dbReference>
<feature type="transmembrane region" description="Helical" evidence="5">
    <location>
        <begin position="84"/>
        <end position="103"/>
    </location>
</feature>